<proteinExistence type="predicted"/>
<sequence>MMSKMARDGLVRKQRRVLEILDYEALYEEAQFDETYIQFDLRHLFEGHDAAQAPS</sequence>
<accession>A0ABV6G900</accession>
<evidence type="ECO:0000313" key="3">
    <source>
        <dbReference type="Proteomes" id="UP001589814"/>
    </source>
</evidence>
<dbReference type="RefSeq" id="WP_156826728.1">
    <property type="nucleotide sequence ID" value="NZ_JBHLVX010000060.1"/>
</dbReference>
<evidence type="ECO:0000259" key="1">
    <source>
        <dbReference type="PROSITE" id="PS51063"/>
    </source>
</evidence>
<dbReference type="PROSITE" id="PS51063">
    <property type="entry name" value="HTH_CRP_2"/>
    <property type="match status" value="1"/>
</dbReference>
<dbReference type="Proteomes" id="UP001589814">
    <property type="component" value="Unassembled WGS sequence"/>
</dbReference>
<reference evidence="2 3" key="1">
    <citation type="submission" date="2024-09" db="EMBL/GenBank/DDBJ databases">
        <authorList>
            <person name="Sun Q."/>
            <person name="Mori K."/>
        </authorList>
    </citation>
    <scope>NUCLEOTIDE SEQUENCE [LARGE SCALE GENOMIC DNA]</scope>
    <source>
        <strain evidence="2 3">CCM 7415</strain>
    </source>
</reference>
<organism evidence="2 3">
    <name type="scientific">Kushneria aurantia</name>
    <dbReference type="NCBI Taxonomy" id="504092"/>
    <lineage>
        <taxon>Bacteria</taxon>
        <taxon>Pseudomonadati</taxon>
        <taxon>Pseudomonadota</taxon>
        <taxon>Gammaproteobacteria</taxon>
        <taxon>Oceanospirillales</taxon>
        <taxon>Halomonadaceae</taxon>
        <taxon>Kushneria</taxon>
    </lineage>
</organism>
<keyword evidence="3" id="KW-1185">Reference proteome</keyword>
<gene>
    <name evidence="2" type="ORF">ACFFHW_15925</name>
</gene>
<feature type="domain" description="HTH crp-type" evidence="1">
    <location>
        <begin position="1"/>
        <end position="24"/>
    </location>
</feature>
<dbReference type="InterPro" id="IPR012318">
    <property type="entry name" value="HTH_CRP"/>
</dbReference>
<name>A0ABV6G900_9GAMM</name>
<evidence type="ECO:0000313" key="2">
    <source>
        <dbReference type="EMBL" id="MFC0269457.1"/>
    </source>
</evidence>
<protein>
    <recommendedName>
        <fullName evidence="1">HTH crp-type domain-containing protein</fullName>
    </recommendedName>
</protein>
<comment type="caution">
    <text evidence="2">The sequence shown here is derived from an EMBL/GenBank/DDBJ whole genome shotgun (WGS) entry which is preliminary data.</text>
</comment>
<dbReference type="EMBL" id="JBHLVX010000060">
    <property type="protein sequence ID" value="MFC0269457.1"/>
    <property type="molecule type" value="Genomic_DNA"/>
</dbReference>